<evidence type="ECO:0000256" key="1">
    <source>
        <dbReference type="SAM" id="MobiDB-lite"/>
    </source>
</evidence>
<proteinExistence type="predicted"/>
<dbReference type="KEGG" id="llu:AKJ09_06106"/>
<reference evidence="3 4" key="1">
    <citation type="submission" date="2015-08" db="EMBL/GenBank/DDBJ databases">
        <authorList>
            <person name="Babu N.S."/>
            <person name="Beckwith C.J."/>
            <person name="Beseler K.G."/>
            <person name="Brison A."/>
            <person name="Carone J.V."/>
            <person name="Caskin T.P."/>
            <person name="Diamond M."/>
            <person name="Durham M.E."/>
            <person name="Foxe J.M."/>
            <person name="Go M."/>
            <person name="Henderson B.A."/>
            <person name="Jones I.B."/>
            <person name="McGettigan J.A."/>
            <person name="Micheletti S.J."/>
            <person name="Nasrallah M.E."/>
            <person name="Ortiz D."/>
            <person name="Piller C.R."/>
            <person name="Privatt S.R."/>
            <person name="Schneider S.L."/>
            <person name="Sharp S."/>
            <person name="Smith T.C."/>
            <person name="Stanton J.D."/>
            <person name="Ullery H.E."/>
            <person name="Wilson R.J."/>
            <person name="Serrano M.G."/>
            <person name="Buck G."/>
            <person name="Lee V."/>
            <person name="Wang Y."/>
            <person name="Carvalho R."/>
            <person name="Voegtly L."/>
            <person name="Shi R."/>
            <person name="Duckworth R."/>
            <person name="Johnson A."/>
            <person name="Loviza R."/>
            <person name="Walstead R."/>
            <person name="Shah Z."/>
            <person name="Kiflezghi M."/>
            <person name="Wade K."/>
            <person name="Ball S.L."/>
            <person name="Bradley K.W."/>
            <person name="Asai D.J."/>
            <person name="Bowman C.A."/>
            <person name="Russell D.A."/>
            <person name="Pope W.H."/>
            <person name="Jacobs-Sera D."/>
            <person name="Hendrix R.W."/>
            <person name="Hatfull G.F."/>
        </authorList>
    </citation>
    <scope>NUCLEOTIDE SEQUENCE [LARGE SCALE GENOMIC DNA]</scope>
    <source>
        <strain evidence="3 4">DSM 27648</strain>
    </source>
</reference>
<dbReference type="Proteomes" id="UP000064967">
    <property type="component" value="Chromosome"/>
</dbReference>
<evidence type="ECO:0000313" key="4">
    <source>
        <dbReference type="Proteomes" id="UP000064967"/>
    </source>
</evidence>
<keyword evidence="4" id="KW-1185">Reference proteome</keyword>
<evidence type="ECO:0000313" key="3">
    <source>
        <dbReference type="EMBL" id="AKU99442.1"/>
    </source>
</evidence>
<gene>
    <name evidence="3" type="ORF">AKJ09_06106</name>
</gene>
<organism evidence="3 4">
    <name type="scientific">Labilithrix luteola</name>
    <dbReference type="NCBI Taxonomy" id="1391654"/>
    <lineage>
        <taxon>Bacteria</taxon>
        <taxon>Pseudomonadati</taxon>
        <taxon>Myxococcota</taxon>
        <taxon>Polyangia</taxon>
        <taxon>Polyangiales</taxon>
        <taxon>Labilitrichaceae</taxon>
        <taxon>Labilithrix</taxon>
    </lineage>
</organism>
<dbReference type="AlphaFoldDB" id="A0A0K1Q135"/>
<feature type="transmembrane region" description="Helical" evidence="2">
    <location>
        <begin position="102"/>
        <end position="121"/>
    </location>
</feature>
<protein>
    <submittedName>
        <fullName evidence="3">Uncharacterized protein</fullName>
    </submittedName>
</protein>
<keyword evidence="2" id="KW-1133">Transmembrane helix</keyword>
<dbReference type="EMBL" id="CP012333">
    <property type="protein sequence ID" value="AKU99442.1"/>
    <property type="molecule type" value="Genomic_DNA"/>
</dbReference>
<keyword evidence="2" id="KW-0472">Membrane</keyword>
<sequence>MSAAKTARDDEELELERRLLHCLLLEHDGLNIEDVASELGTDRFAAESLLHDELRAGVVDLRVEDSVYVSLRKTAPGPSAAAREALQVARRRRATSAHQRRSLFIGIPAGLLVFGGLGFGISRLPHTRHAESAQPAAPLATERPAEQPRAVNSDDGADQRVEARLLAERKRQWTADLADRERRITTLTNDAESSGCPAKWSAGATCYVSHRNMSKTEFDEERAALAAEAVQLRAHLTDTP</sequence>
<keyword evidence="2" id="KW-0812">Transmembrane</keyword>
<feature type="region of interest" description="Disordered" evidence="1">
    <location>
        <begin position="128"/>
        <end position="157"/>
    </location>
</feature>
<evidence type="ECO:0000256" key="2">
    <source>
        <dbReference type="SAM" id="Phobius"/>
    </source>
</evidence>
<dbReference type="RefSeq" id="WP_146650897.1">
    <property type="nucleotide sequence ID" value="NZ_CP012333.1"/>
</dbReference>
<accession>A0A0K1Q135</accession>
<name>A0A0K1Q135_9BACT</name>